<feature type="transmembrane region" description="Helical" evidence="7">
    <location>
        <begin position="126"/>
        <end position="155"/>
    </location>
</feature>
<reference evidence="8" key="2">
    <citation type="submission" date="2020-09" db="EMBL/GenBank/DDBJ databases">
        <authorList>
            <person name="Sun Q."/>
            <person name="Sedlacek I."/>
        </authorList>
    </citation>
    <scope>NUCLEOTIDE SEQUENCE</scope>
    <source>
        <strain evidence="8">CCM 8711</strain>
    </source>
</reference>
<gene>
    <name evidence="8" type="ORF">GCM10011425_34540</name>
</gene>
<proteinExistence type="inferred from homology"/>
<feature type="transmembrane region" description="Helical" evidence="7">
    <location>
        <begin position="6"/>
        <end position="27"/>
    </location>
</feature>
<feature type="transmembrane region" description="Helical" evidence="7">
    <location>
        <begin position="393"/>
        <end position="410"/>
    </location>
</feature>
<comment type="caution">
    <text evidence="8">The sequence shown here is derived from an EMBL/GenBank/DDBJ whole genome shotgun (WGS) entry which is preliminary data.</text>
</comment>
<accession>A0A917JCU1</accession>
<comment type="similarity">
    <text evidence="2 6">Belongs to the sodium:solute symporter (SSF) (TC 2.A.21) family.</text>
</comment>
<keyword evidence="9" id="KW-1185">Reference proteome</keyword>
<evidence type="ECO:0000256" key="4">
    <source>
        <dbReference type="ARBA" id="ARBA00022989"/>
    </source>
</evidence>
<organism evidence="8 9">
    <name type="scientific">Mucilaginibacter galii</name>
    <dbReference type="NCBI Taxonomy" id="2005073"/>
    <lineage>
        <taxon>Bacteria</taxon>
        <taxon>Pseudomonadati</taxon>
        <taxon>Bacteroidota</taxon>
        <taxon>Sphingobacteriia</taxon>
        <taxon>Sphingobacteriales</taxon>
        <taxon>Sphingobacteriaceae</taxon>
        <taxon>Mucilaginibacter</taxon>
    </lineage>
</organism>
<dbReference type="GO" id="GO:0005886">
    <property type="term" value="C:plasma membrane"/>
    <property type="evidence" value="ECO:0007669"/>
    <property type="project" value="TreeGrafter"/>
</dbReference>
<feature type="transmembrane region" description="Helical" evidence="7">
    <location>
        <begin position="87"/>
        <end position="105"/>
    </location>
</feature>
<dbReference type="NCBIfam" id="TIGR00813">
    <property type="entry name" value="sss"/>
    <property type="match status" value="1"/>
</dbReference>
<evidence type="ECO:0000313" key="9">
    <source>
        <dbReference type="Proteomes" id="UP000662074"/>
    </source>
</evidence>
<keyword evidence="5 7" id="KW-0472">Membrane</keyword>
<feature type="transmembrane region" description="Helical" evidence="7">
    <location>
        <begin position="161"/>
        <end position="185"/>
    </location>
</feature>
<comment type="subcellular location">
    <subcellularLocation>
        <location evidence="1">Membrane</location>
        <topology evidence="1">Multi-pass membrane protein</topology>
    </subcellularLocation>
</comment>
<keyword evidence="4 7" id="KW-1133">Transmembrane helix</keyword>
<dbReference type="CDD" id="cd10329">
    <property type="entry name" value="SLC5sbd_SGLT1-like"/>
    <property type="match status" value="1"/>
</dbReference>
<sequence length="551" mass="60365">MIINTIDGVISALYIIAIFIIGLWAGIKHRAKNQHGGTAKEYFLAGKTLRWPMIGLALFATNISCVHLVSLAQSGFDSGLLNGNFEWMASFTLILLAVFFVPFYLKSGVSTLPDFLEKRYDRASRDWLAIVSVASAIIIHIAFSLLAGGIVLQTLFGVNMYYSVIAIAIITAIYTIVGGLTAVVVTESIQTVVLLAGALIMTVAAYHKMGGWQPMVNVLEQTHQMEKLSMMRPHGDASGLPWYAVFLGYPILGIWYWCADQTIVQRVLGAKDENHARVGSLFCGFIKILPVFIFVMPGLFAWALYQTGQLNIDTLKTLHDGKEVVNSKGIYTLMILQLVPKGLAGILVAALLSGLMSQISGALNSISTLVSYDMYQRWKPDAPDNKLVKVGKIAAGASLVFSLLLLPLLNQYESIFNGLNDIIAHIAPPITCVFLLGVFWKGASAKSAKITLYLGSLIGIFVFATGKLLPNSLIGHIPFMIMAFYLFCVCVLIQVTTSVIFPVQHTAASNVLYWRSPFESLRSPGWAGIGNYKFLSLALILIMSVLFWLFR</sequence>
<evidence type="ECO:0000256" key="5">
    <source>
        <dbReference type="ARBA" id="ARBA00023136"/>
    </source>
</evidence>
<protein>
    <submittedName>
        <fullName evidence="8">Sodium/glucose cotransporter 2</fullName>
    </submittedName>
</protein>
<feature type="transmembrane region" description="Helical" evidence="7">
    <location>
        <begin position="240"/>
        <end position="259"/>
    </location>
</feature>
<dbReference type="RefSeq" id="WP_229747195.1">
    <property type="nucleotide sequence ID" value="NZ_BMDO01000011.1"/>
</dbReference>
<dbReference type="PROSITE" id="PS50283">
    <property type="entry name" value="NA_SOLUT_SYMP_3"/>
    <property type="match status" value="1"/>
</dbReference>
<feature type="transmembrane region" description="Helical" evidence="7">
    <location>
        <begin position="280"/>
        <end position="305"/>
    </location>
</feature>
<evidence type="ECO:0000256" key="2">
    <source>
        <dbReference type="ARBA" id="ARBA00006434"/>
    </source>
</evidence>
<evidence type="ECO:0000256" key="3">
    <source>
        <dbReference type="ARBA" id="ARBA00022692"/>
    </source>
</evidence>
<feature type="transmembrane region" description="Helical" evidence="7">
    <location>
        <begin position="476"/>
        <end position="501"/>
    </location>
</feature>
<feature type="transmembrane region" description="Helical" evidence="7">
    <location>
        <begin position="422"/>
        <end position="440"/>
    </location>
</feature>
<evidence type="ECO:0000256" key="6">
    <source>
        <dbReference type="RuleBase" id="RU362091"/>
    </source>
</evidence>
<evidence type="ECO:0000313" key="8">
    <source>
        <dbReference type="EMBL" id="GGI52242.1"/>
    </source>
</evidence>
<dbReference type="Gene3D" id="1.20.1730.10">
    <property type="entry name" value="Sodium/glucose cotransporter"/>
    <property type="match status" value="1"/>
</dbReference>
<feature type="transmembrane region" description="Helical" evidence="7">
    <location>
        <begin position="532"/>
        <end position="550"/>
    </location>
</feature>
<dbReference type="InterPro" id="IPR038377">
    <property type="entry name" value="Na/Glc_symporter_sf"/>
</dbReference>
<dbReference type="AlphaFoldDB" id="A0A917JCU1"/>
<feature type="transmembrane region" description="Helical" evidence="7">
    <location>
        <begin position="452"/>
        <end position="470"/>
    </location>
</feature>
<reference evidence="8" key="1">
    <citation type="journal article" date="2014" name="Int. J. Syst. Evol. Microbiol.">
        <title>Complete genome sequence of Corynebacterium casei LMG S-19264T (=DSM 44701T), isolated from a smear-ripened cheese.</title>
        <authorList>
            <consortium name="US DOE Joint Genome Institute (JGI-PGF)"/>
            <person name="Walter F."/>
            <person name="Albersmeier A."/>
            <person name="Kalinowski J."/>
            <person name="Ruckert C."/>
        </authorList>
    </citation>
    <scope>NUCLEOTIDE SEQUENCE</scope>
    <source>
        <strain evidence="8">CCM 8711</strain>
    </source>
</reference>
<name>A0A917JCU1_9SPHI</name>
<dbReference type="Pfam" id="PF00474">
    <property type="entry name" value="SSF"/>
    <property type="match status" value="1"/>
</dbReference>
<dbReference type="PANTHER" id="PTHR11819:SF195">
    <property type="entry name" value="SODIUM_GLUCOSE COTRANSPORTER 4"/>
    <property type="match status" value="1"/>
</dbReference>
<feature type="transmembrane region" description="Helical" evidence="7">
    <location>
        <begin position="48"/>
        <end position="72"/>
    </location>
</feature>
<dbReference type="Proteomes" id="UP000662074">
    <property type="component" value="Unassembled WGS sequence"/>
</dbReference>
<evidence type="ECO:0000256" key="1">
    <source>
        <dbReference type="ARBA" id="ARBA00004141"/>
    </source>
</evidence>
<feature type="transmembrane region" description="Helical" evidence="7">
    <location>
        <begin position="343"/>
        <end position="372"/>
    </location>
</feature>
<dbReference type="EMBL" id="BMDO01000011">
    <property type="protein sequence ID" value="GGI52242.1"/>
    <property type="molecule type" value="Genomic_DNA"/>
</dbReference>
<dbReference type="PANTHER" id="PTHR11819">
    <property type="entry name" value="SOLUTE CARRIER FAMILY 5"/>
    <property type="match status" value="1"/>
</dbReference>
<dbReference type="GO" id="GO:0005412">
    <property type="term" value="F:D-glucose:sodium symporter activity"/>
    <property type="evidence" value="ECO:0007669"/>
    <property type="project" value="TreeGrafter"/>
</dbReference>
<keyword evidence="3 7" id="KW-0812">Transmembrane</keyword>
<dbReference type="InterPro" id="IPR001734">
    <property type="entry name" value="Na/solute_symporter"/>
</dbReference>
<evidence type="ECO:0000256" key="7">
    <source>
        <dbReference type="SAM" id="Phobius"/>
    </source>
</evidence>
<feature type="transmembrane region" description="Helical" evidence="7">
    <location>
        <begin position="192"/>
        <end position="209"/>
    </location>
</feature>